<sequence>MLNLTSIHDMLVLEEIAKSGHVPAVGYAYVEPKEESKHEFTSTSLTFGKKKSTDEKTTVDANTRFPAASLSKIVFTYLVLQWAKENKIDLDEPLYDIVKKQIELDKPLDDVLKYGRFVDKGEYPEQAKQITIRHILSHTTGLPNLGADPHSTLTFNSKPGEKYSYSGEAFIYLQKVIEATTGKNLEELAQEYVFTPLKMDHSTFLPQREDDTKIVAVHSHLGKPTSIYESIPHLRYDLELRSSLSDLSQAEKGKIYLSENPREYYVKGMSEPAPIPLEIDLTNLTTKLNNLSFRSDILEMTSKAGHTPHLDAAGSLLTTADDFSKFMTAWLENMDDPTFKKAFEPGYHLSLMSITSFDKLDTNKLDKKPYLIKDDQGKYQIWGYKENKWQLTDIGNLEIDFEWKQDKTVFISPKDGIFNTLKKGHTLEPRSTESEEFKTCGLGWHLYRTKDTDELIAYQYGENTDMRSFVAINVNKKKGAAIFTNSEHGMSIGNQLLIGPIGNLQAVLKNLNYPQSDEPGWKEMLEGEIAEDQDRFEDARKHFNEALRLSLEGESKQRLELRLAWFNEVHPTTQEKQAFTHPLLETFVGTYKNPHEEIEISIRDDSLIHKQFGHETKLVRISDTDFVPEKNQSFLISVKEGKLSIHSIEGWEKSLDKQSSPNSQERFSEHPKNETSEAVKLESAREVNQRYRNALDNARNDTKESSATVEEGVRKDSSPSPFQTNQ</sequence>
<feature type="domain" description="Beta-lactamase-related" evidence="2">
    <location>
        <begin position="51"/>
        <end position="329"/>
    </location>
</feature>
<comment type="caution">
    <text evidence="3">The sequence shown here is derived from an EMBL/GenBank/DDBJ whole genome shotgun (WGS) entry which is preliminary data.</text>
</comment>
<proteinExistence type="predicted"/>
<dbReference type="InterPro" id="IPR001466">
    <property type="entry name" value="Beta-lactam-related"/>
</dbReference>
<dbReference type="PANTHER" id="PTHR43283:SF18">
    <property type="match status" value="1"/>
</dbReference>
<dbReference type="InterPro" id="IPR012338">
    <property type="entry name" value="Beta-lactam/transpept-like"/>
</dbReference>
<dbReference type="InterPro" id="IPR050789">
    <property type="entry name" value="Diverse_Enzym_Activities"/>
</dbReference>
<dbReference type="AlphaFoldDB" id="A0AAP3HFF7"/>
<protein>
    <submittedName>
        <fullName evidence="3">Serine hydrolase</fullName>
    </submittedName>
</protein>
<organism evidence="3 4">
    <name type="scientific">Legionella pneumophila</name>
    <dbReference type="NCBI Taxonomy" id="446"/>
    <lineage>
        <taxon>Bacteria</taxon>
        <taxon>Pseudomonadati</taxon>
        <taxon>Pseudomonadota</taxon>
        <taxon>Gammaproteobacteria</taxon>
        <taxon>Legionellales</taxon>
        <taxon>Legionellaceae</taxon>
        <taxon>Legionella</taxon>
    </lineage>
</organism>
<dbReference type="Gene3D" id="3.40.710.10">
    <property type="entry name" value="DD-peptidase/beta-lactamase superfamily"/>
    <property type="match status" value="1"/>
</dbReference>
<dbReference type="SUPFAM" id="SSF56601">
    <property type="entry name" value="beta-lactamase/transpeptidase-like"/>
    <property type="match status" value="1"/>
</dbReference>
<evidence type="ECO:0000259" key="2">
    <source>
        <dbReference type="Pfam" id="PF00144"/>
    </source>
</evidence>
<dbReference type="Pfam" id="PF00144">
    <property type="entry name" value="Beta-lactamase"/>
    <property type="match status" value="1"/>
</dbReference>
<dbReference type="GO" id="GO:0016787">
    <property type="term" value="F:hydrolase activity"/>
    <property type="evidence" value="ECO:0007669"/>
    <property type="project" value="UniProtKB-KW"/>
</dbReference>
<name>A0AAP3HFF7_LEGPN</name>
<accession>A0AAP3HFF7</accession>
<reference evidence="3" key="1">
    <citation type="submission" date="2022-12" db="EMBL/GenBank/DDBJ databases">
        <title>Comparative genomics of Legionella pneumophila isolates from the West Bank and Germany support molecular epidemiology of Legionnaires disease.</title>
        <authorList>
            <person name="Zayed A.R."/>
            <person name="Bitar D.M."/>
            <person name="Steinert M."/>
            <person name="Lueck C."/>
            <person name="Brettar I."/>
            <person name="Hoefle M.G."/>
            <person name="Bunk B."/>
        </authorList>
    </citation>
    <scope>NUCLEOTIDE SEQUENCE</scope>
    <source>
        <strain evidence="3">H23</strain>
    </source>
</reference>
<evidence type="ECO:0000256" key="1">
    <source>
        <dbReference type="SAM" id="MobiDB-lite"/>
    </source>
</evidence>
<feature type="compositionally biased region" description="Basic and acidic residues" evidence="1">
    <location>
        <begin position="666"/>
        <end position="689"/>
    </location>
</feature>
<dbReference type="PANTHER" id="PTHR43283">
    <property type="entry name" value="BETA-LACTAMASE-RELATED"/>
    <property type="match status" value="1"/>
</dbReference>
<gene>
    <name evidence="3" type="ORF">O6C86_11705</name>
</gene>
<feature type="region of interest" description="Disordered" evidence="1">
    <location>
        <begin position="653"/>
        <end position="726"/>
    </location>
</feature>
<evidence type="ECO:0000313" key="4">
    <source>
        <dbReference type="Proteomes" id="UP001071279"/>
    </source>
</evidence>
<evidence type="ECO:0000313" key="3">
    <source>
        <dbReference type="EMBL" id="MCZ4719872.1"/>
    </source>
</evidence>
<dbReference type="RefSeq" id="WP_080452051.1">
    <property type="nucleotide sequence ID" value="NZ_CP114576.1"/>
</dbReference>
<dbReference type="EMBL" id="JAPXIC010000080">
    <property type="protein sequence ID" value="MCZ4719872.1"/>
    <property type="molecule type" value="Genomic_DNA"/>
</dbReference>
<keyword evidence="3" id="KW-0378">Hydrolase</keyword>
<dbReference type="Proteomes" id="UP001071279">
    <property type="component" value="Unassembled WGS sequence"/>
</dbReference>